<dbReference type="AlphaFoldDB" id="E0PPE8"/>
<proteinExistence type="predicted"/>
<organism evidence="7 8">
    <name type="scientific">Streptococcus mitis ATCC 6249</name>
    <dbReference type="NCBI Taxonomy" id="864567"/>
    <lineage>
        <taxon>Bacteria</taxon>
        <taxon>Bacillati</taxon>
        <taxon>Bacillota</taxon>
        <taxon>Bacilli</taxon>
        <taxon>Lactobacillales</taxon>
        <taxon>Streptococcaceae</taxon>
        <taxon>Streptococcus</taxon>
        <taxon>Streptococcus mitis group</taxon>
    </lineage>
</organism>
<evidence type="ECO:0000256" key="3">
    <source>
        <dbReference type="ARBA" id="ARBA00022989"/>
    </source>
</evidence>
<evidence type="ECO:0000256" key="5">
    <source>
        <dbReference type="SAM" id="Phobius"/>
    </source>
</evidence>
<evidence type="ECO:0000259" key="6">
    <source>
        <dbReference type="Pfam" id="PF01061"/>
    </source>
</evidence>
<dbReference type="InterPro" id="IPR051328">
    <property type="entry name" value="T7SS_ABC-Transporter"/>
</dbReference>
<evidence type="ECO:0000313" key="8">
    <source>
        <dbReference type="Proteomes" id="UP000003823"/>
    </source>
</evidence>
<dbReference type="Proteomes" id="UP000003823">
    <property type="component" value="Unassembled WGS sequence"/>
</dbReference>
<comment type="subcellular location">
    <subcellularLocation>
        <location evidence="1">Membrane</location>
        <topology evidence="1">Multi-pass membrane protein</topology>
    </subcellularLocation>
</comment>
<feature type="transmembrane region" description="Helical" evidence="5">
    <location>
        <begin position="49"/>
        <end position="71"/>
    </location>
</feature>
<dbReference type="PANTHER" id="PTHR43077:SF11">
    <property type="entry name" value="TRANSPORT PERMEASE YVFS-RELATED"/>
    <property type="match status" value="1"/>
</dbReference>
<evidence type="ECO:0000256" key="1">
    <source>
        <dbReference type="ARBA" id="ARBA00004141"/>
    </source>
</evidence>
<feature type="transmembrane region" description="Helical" evidence="5">
    <location>
        <begin position="20"/>
        <end position="37"/>
    </location>
</feature>
<feature type="transmembrane region" description="Helical" evidence="5">
    <location>
        <begin position="135"/>
        <end position="158"/>
    </location>
</feature>
<dbReference type="GO" id="GO:0016020">
    <property type="term" value="C:membrane"/>
    <property type="evidence" value="ECO:0007669"/>
    <property type="project" value="UniProtKB-SubCell"/>
</dbReference>
<evidence type="ECO:0000256" key="2">
    <source>
        <dbReference type="ARBA" id="ARBA00022692"/>
    </source>
</evidence>
<keyword evidence="3 5" id="KW-1133">Transmembrane helix</keyword>
<dbReference type="PANTHER" id="PTHR43077">
    <property type="entry name" value="TRANSPORT PERMEASE YVFS-RELATED"/>
    <property type="match status" value="1"/>
</dbReference>
<keyword evidence="2 5" id="KW-0812">Transmembrane</keyword>
<name>E0PPE8_STRMT</name>
<evidence type="ECO:0000313" key="7">
    <source>
        <dbReference type="EMBL" id="EFM32133.1"/>
    </source>
</evidence>
<feature type="transmembrane region" description="Helical" evidence="5">
    <location>
        <begin position="165"/>
        <end position="184"/>
    </location>
</feature>
<keyword evidence="4 5" id="KW-0472">Membrane</keyword>
<sequence length="245" mass="27471">MMKNMTSLMKVEIILMKRQAVYYLLSIGLPSVFYLIFSGMMSGSDVPEIVLQAYLFAMTLFSIMSSAFFSIPSTLESDKTNNWQKLIQHSPVSMVEYYVSKLFSTLLTFLLSIIVVFSVGHFVRGVTLPWLDWLVIGVMLLVGSVVFISMGVLVSLLPSAQLMTVIGNIAYIALAVLGGLWFPLNSFPEWLQSIGKLTPTYQLMQVVSSYLEHHEFNILAALVVLGYTVFFGVLVIQLKKRIEVK</sequence>
<feature type="transmembrane region" description="Helical" evidence="5">
    <location>
        <begin position="102"/>
        <end position="123"/>
    </location>
</feature>
<dbReference type="EMBL" id="AEEN01000010">
    <property type="protein sequence ID" value="EFM32133.1"/>
    <property type="molecule type" value="Genomic_DNA"/>
</dbReference>
<accession>E0PPE8</accession>
<protein>
    <submittedName>
        <fullName evidence="7">ABC-2 type transporter</fullName>
    </submittedName>
</protein>
<feature type="domain" description="ABC-2 type transporter transmembrane" evidence="6">
    <location>
        <begin position="6"/>
        <end position="208"/>
    </location>
</feature>
<dbReference type="eggNOG" id="COG0842">
    <property type="taxonomic scope" value="Bacteria"/>
</dbReference>
<evidence type="ECO:0000256" key="4">
    <source>
        <dbReference type="ARBA" id="ARBA00023136"/>
    </source>
</evidence>
<dbReference type="HOGENOM" id="CLU_039483_5_2_9"/>
<reference evidence="7 8" key="1">
    <citation type="submission" date="2010-07" db="EMBL/GenBank/DDBJ databases">
        <authorList>
            <person name="Muzny D."/>
            <person name="Qin X."/>
            <person name="Deng J."/>
            <person name="Jiang H."/>
            <person name="Liu Y."/>
            <person name="Qu J."/>
            <person name="Song X.-Z."/>
            <person name="Zhang L."/>
            <person name="Thornton R."/>
            <person name="Coyle M."/>
            <person name="Francisco L."/>
            <person name="Jackson L."/>
            <person name="Javaid M."/>
            <person name="Korchina V."/>
            <person name="Kovar C."/>
            <person name="Mata R."/>
            <person name="Mathew T."/>
            <person name="Ngo R."/>
            <person name="Nguyen L."/>
            <person name="Nguyen N."/>
            <person name="Okwuonu G."/>
            <person name="Ongeri F."/>
            <person name="Pham C."/>
            <person name="Simmons D."/>
            <person name="Wilczek-Boney K."/>
            <person name="Hale W."/>
            <person name="Jakkamsetti A."/>
            <person name="Pham P."/>
            <person name="Ruth R."/>
            <person name="San Lucas F."/>
            <person name="Warren J."/>
            <person name="Zhang J."/>
            <person name="Zhao Z."/>
            <person name="Zhou C."/>
            <person name="Zhu D."/>
            <person name="Lee S."/>
            <person name="Bess C."/>
            <person name="Blankenburg K."/>
            <person name="Forbes L."/>
            <person name="Fu Q."/>
            <person name="Gubbala S."/>
            <person name="Hirani K."/>
            <person name="Jayaseelan J.C."/>
            <person name="Lara F."/>
            <person name="Munidasa M."/>
            <person name="Palculict T."/>
            <person name="Patil S."/>
            <person name="Pu L.-L."/>
            <person name="Saada N."/>
            <person name="Tang L."/>
            <person name="Weissenberger G."/>
            <person name="Zhu Y."/>
            <person name="Hemphill L."/>
            <person name="Shang Y."/>
            <person name="Youmans B."/>
            <person name="Ayvaz T."/>
            <person name="Ross M."/>
            <person name="Santibanez J."/>
            <person name="Aqrawi P."/>
            <person name="Gross S."/>
            <person name="Joshi V."/>
            <person name="Fowler G."/>
            <person name="Nazareth L."/>
            <person name="Reid J."/>
            <person name="Worley K."/>
            <person name="Petrosino J."/>
            <person name="Highlander S."/>
            <person name="Gibbs R."/>
        </authorList>
    </citation>
    <scope>NUCLEOTIDE SEQUENCE [LARGE SCALE GENOMIC DNA]</scope>
    <source>
        <strain evidence="7 8">ATCC 6249</strain>
    </source>
</reference>
<gene>
    <name evidence="7" type="ORF">HMPREF8571_0415</name>
</gene>
<dbReference type="GO" id="GO:0140359">
    <property type="term" value="F:ABC-type transporter activity"/>
    <property type="evidence" value="ECO:0007669"/>
    <property type="project" value="InterPro"/>
</dbReference>
<dbReference type="InterPro" id="IPR013525">
    <property type="entry name" value="ABC2_TM"/>
</dbReference>
<feature type="transmembrane region" description="Helical" evidence="5">
    <location>
        <begin position="216"/>
        <end position="236"/>
    </location>
</feature>
<comment type="caution">
    <text evidence="7">The sequence shown here is derived from an EMBL/GenBank/DDBJ whole genome shotgun (WGS) entry which is preliminary data.</text>
</comment>
<dbReference type="Pfam" id="PF01061">
    <property type="entry name" value="ABC2_membrane"/>
    <property type="match status" value="1"/>
</dbReference>